<dbReference type="EMBL" id="CT867997">
    <property type="protein sequence ID" value="CAK58527.1"/>
    <property type="molecule type" value="Genomic_DNA"/>
</dbReference>
<dbReference type="InParanoid" id="A0BJ10"/>
<evidence type="ECO:0000313" key="3">
    <source>
        <dbReference type="Proteomes" id="UP000000600"/>
    </source>
</evidence>
<sequence>MRPKVNTELVQGSQKNSNPKYENSEEFRQNFFRFNTTFQRHDNYQQLIQIIDFSNKEFGEKGCYIKDTQTKQDKIINYIIEYQQQYNISQKQIYQLRRSYVDLEKTEVNKEAKDDDKKNKKVVSGAKQVDFGTKEVQIEQNGVDRTKVDKTNLLVYNNFKNCLTEIFNSFYEGDNSQIILQHISNEPNLLRQLISQAIKEFNETKKKDEQSETNEDLKKNEEVKKKINNLKITYIGITQEYHIPDVFQDFETNSLQNFSIMLQDSQSFNYKLKQDLKSLVLQDQYYMKLNLGNKKITNEILHLYRYFLKMKIRKYQPKLIVLLIEINDSFDFETYFFQKLISQLEKISQNCLIIIPILTSYTSESFEKYLKQTLLISNSYFDYKFKRKNKTHYQCEDISAQKYKEYSTYFSQTQKEEQFFLRQYLALKVRQNFFQQNEQMEIEYQKQMLPTELSTQVIEAQDSNQTQDLEYNLFGILNSRNQIELTKLYERYSKQPIRIFEVEHFIYYNQDNKSFIICIVKDDKLFYQYKAYKIDQEKQIEDSIYLEEYKYFEKFNKGLKSSYLLQGDYFCQFNVSFQKVVSNLKERKRTSGFKYYVQYKKYNLRYEKAPDFYHNIENQKDGLDQLTNFTISPIKDNQFILIGGTYESYIPQKEHEQQSRQSEYEFNLGAYAVTVEIDENQKNKLKVTENIGKLKCYENCLTQKINDQSFLYFEGQTKYQAGQFQSQIQRMSIFGYEQNLQFDNCKIQNQNQFDFYQKKKKLFRSNQLNKKIIEQSKKKIDFIVVVQELIYDKVKIVDEEDSINLKQLSKQVQLQAHKFRFTYDPAKQVIEDNKTKQILDIQEESFYFVIEQVEKSNSLRNACLYANWLEDRNNQYIFHYNGVQNLYLLYFQEKPKPKTRKFIFEDQQDKEDNLDFDEVILNDLENEQLWIVRKINHQDKIYLDLYERQKLNPYNSAWINLQDVKDSTEDAITKVPMNQIFRIAELKEDFCLIGLEVKWQNEQGQRCPYLVVCTSTTIYEISIKQIRKTKWDYILRYKFNSWEKEPLQFQQSPITRSKQVSFQVNMQIPTIVANLQNGDLLLFYSYCNVKSESNNKYQLEIKYLILKDCNQKSDEMEAEESNREFQFKSIEYNSRKQVNLAKVNTVIINNDEFQFSIIVEESDGCLYKVFSGDGEKKQYITLIRESKILSNAAFLKNQSIIIGKNKETVVHLE</sequence>
<feature type="compositionally biased region" description="Polar residues" evidence="1">
    <location>
        <begin position="8"/>
        <end position="21"/>
    </location>
</feature>
<name>A0BJ10_PARTE</name>
<organism evidence="2 3">
    <name type="scientific">Paramecium tetraurelia</name>
    <dbReference type="NCBI Taxonomy" id="5888"/>
    <lineage>
        <taxon>Eukaryota</taxon>
        <taxon>Sar</taxon>
        <taxon>Alveolata</taxon>
        <taxon>Ciliophora</taxon>
        <taxon>Intramacronucleata</taxon>
        <taxon>Oligohymenophorea</taxon>
        <taxon>Peniculida</taxon>
        <taxon>Parameciidae</taxon>
        <taxon>Paramecium</taxon>
    </lineage>
</organism>
<evidence type="ECO:0000313" key="2">
    <source>
        <dbReference type="EMBL" id="CAK58527.1"/>
    </source>
</evidence>
<reference evidence="2 3" key="1">
    <citation type="journal article" date="2006" name="Nature">
        <title>Global trends of whole-genome duplications revealed by the ciliate Paramecium tetraurelia.</title>
        <authorList>
            <consortium name="Genoscope"/>
            <person name="Aury J.-M."/>
            <person name="Jaillon O."/>
            <person name="Duret L."/>
            <person name="Noel B."/>
            <person name="Jubin C."/>
            <person name="Porcel B.M."/>
            <person name="Segurens B."/>
            <person name="Daubin V."/>
            <person name="Anthouard V."/>
            <person name="Aiach N."/>
            <person name="Arnaiz O."/>
            <person name="Billaut A."/>
            <person name="Beisson J."/>
            <person name="Blanc I."/>
            <person name="Bouhouche K."/>
            <person name="Camara F."/>
            <person name="Duharcourt S."/>
            <person name="Guigo R."/>
            <person name="Gogendeau D."/>
            <person name="Katinka M."/>
            <person name="Keller A.-M."/>
            <person name="Kissmehl R."/>
            <person name="Klotz C."/>
            <person name="Koll F."/>
            <person name="Le Moue A."/>
            <person name="Lepere C."/>
            <person name="Malinsky S."/>
            <person name="Nowacki M."/>
            <person name="Nowak J.K."/>
            <person name="Plattner H."/>
            <person name="Poulain J."/>
            <person name="Ruiz F."/>
            <person name="Serrano V."/>
            <person name="Zagulski M."/>
            <person name="Dessen P."/>
            <person name="Betermier M."/>
            <person name="Weissenbach J."/>
            <person name="Scarpelli C."/>
            <person name="Schachter V."/>
            <person name="Sperling L."/>
            <person name="Meyer E."/>
            <person name="Cohen J."/>
            <person name="Wincker P."/>
        </authorList>
    </citation>
    <scope>NUCLEOTIDE SEQUENCE [LARGE SCALE GENOMIC DNA]</scope>
    <source>
        <strain evidence="2 3">Stock d4-2</strain>
    </source>
</reference>
<evidence type="ECO:0000256" key="1">
    <source>
        <dbReference type="SAM" id="MobiDB-lite"/>
    </source>
</evidence>
<dbReference type="HOGENOM" id="CLU_275408_0_0_1"/>
<protein>
    <submittedName>
        <fullName evidence="2">Uncharacterized protein</fullName>
    </submittedName>
</protein>
<dbReference type="KEGG" id="ptm:GSPATT00004900001"/>
<feature type="region of interest" description="Disordered" evidence="1">
    <location>
        <begin position="1"/>
        <end position="22"/>
    </location>
</feature>
<dbReference type="OMA" id="THYQCED"/>
<keyword evidence="3" id="KW-1185">Reference proteome</keyword>
<proteinExistence type="predicted"/>
<dbReference type="AlphaFoldDB" id="A0BJ10"/>
<dbReference type="RefSeq" id="XP_001425925.1">
    <property type="nucleotide sequence ID" value="XM_001425888.1"/>
</dbReference>
<gene>
    <name evidence="2" type="ORF">GSPATT00004900001</name>
</gene>
<dbReference type="Proteomes" id="UP000000600">
    <property type="component" value="Unassembled WGS sequence"/>
</dbReference>
<dbReference type="GeneID" id="5011709"/>
<dbReference type="OrthoDB" id="305450at2759"/>
<accession>A0BJ10</accession>